<dbReference type="CDD" id="cd00609">
    <property type="entry name" value="AAT_like"/>
    <property type="match status" value="1"/>
</dbReference>
<dbReference type="Pfam" id="PF00392">
    <property type="entry name" value="GntR"/>
    <property type="match status" value="1"/>
</dbReference>
<keyword evidence="3" id="KW-0805">Transcription regulation</keyword>
<dbReference type="RefSeq" id="WP_013138543.1">
    <property type="nucleotide sequence ID" value="NC_014168.1"/>
</dbReference>
<keyword evidence="7" id="KW-0032">Aminotransferase</keyword>
<dbReference type="GO" id="GO:0008483">
    <property type="term" value="F:transaminase activity"/>
    <property type="evidence" value="ECO:0007669"/>
    <property type="project" value="UniProtKB-KW"/>
</dbReference>
<evidence type="ECO:0000259" key="6">
    <source>
        <dbReference type="PROSITE" id="PS50949"/>
    </source>
</evidence>
<reference evidence="7 8" key="1">
    <citation type="journal article" date="2010" name="Stand. Genomic Sci.">
        <title>Complete genome sequence of Segniliparus rotundus type strain (CDC 1076).</title>
        <authorList>
            <person name="Sikorski J."/>
            <person name="Lapidus A."/>
            <person name="Copeland A."/>
            <person name="Misra M."/>
            <person name="Glavina Del Rio T."/>
            <person name="Nolan M."/>
            <person name="Lucas S."/>
            <person name="Chen F."/>
            <person name="Tice H."/>
            <person name="Cheng J.F."/>
            <person name="Jando M."/>
            <person name="Schneider S."/>
            <person name="Bruce D."/>
            <person name="Goodwin L."/>
            <person name="Pitluck S."/>
            <person name="Liolios K."/>
            <person name="Mikhailova N."/>
            <person name="Pati A."/>
            <person name="Ivanova N."/>
            <person name="Mavromatis K."/>
            <person name="Chen A."/>
            <person name="Palaniappan K."/>
            <person name="Chertkov O."/>
            <person name="Land M."/>
            <person name="Hauser L."/>
            <person name="Chang Y.J."/>
            <person name="Jeffries C.D."/>
            <person name="Brettin T."/>
            <person name="Detter J.C."/>
            <person name="Han C."/>
            <person name="Rohde M."/>
            <person name="Goker M."/>
            <person name="Bristow J."/>
            <person name="Eisen J.A."/>
            <person name="Markowitz V."/>
            <person name="Hugenholtz P."/>
            <person name="Kyrpides N.C."/>
            <person name="Klenk H.P."/>
        </authorList>
    </citation>
    <scope>NUCLEOTIDE SEQUENCE [LARGE SCALE GENOMIC DNA]</scope>
    <source>
        <strain evidence="8">ATCC BAA-972 / CDC 1076 / CIP 108378 / DSM 44985 / JCM 13578</strain>
    </source>
</reference>
<dbReference type="SUPFAM" id="SSF53383">
    <property type="entry name" value="PLP-dependent transferases"/>
    <property type="match status" value="1"/>
</dbReference>
<organism evidence="7 8">
    <name type="scientific">Segniliparus rotundus (strain ATCC BAA-972 / CDC 1076 / CIP 108378 / DSM 44985 / JCM 13578)</name>
    <dbReference type="NCBI Taxonomy" id="640132"/>
    <lineage>
        <taxon>Bacteria</taxon>
        <taxon>Bacillati</taxon>
        <taxon>Actinomycetota</taxon>
        <taxon>Actinomycetes</taxon>
        <taxon>Mycobacteriales</taxon>
        <taxon>Segniliparaceae</taxon>
        <taxon>Segniliparus</taxon>
    </lineage>
</organism>
<dbReference type="EMBL" id="CP001958">
    <property type="protein sequence ID" value="ADG98090.1"/>
    <property type="molecule type" value="Genomic_DNA"/>
</dbReference>
<dbReference type="CDD" id="cd07377">
    <property type="entry name" value="WHTH_GntR"/>
    <property type="match status" value="1"/>
</dbReference>
<dbReference type="GO" id="GO:0003677">
    <property type="term" value="F:DNA binding"/>
    <property type="evidence" value="ECO:0007669"/>
    <property type="project" value="UniProtKB-KW"/>
</dbReference>
<protein>
    <submittedName>
        <fullName evidence="7">Transcriptional regulator, GntR family with aminotransferase domain</fullName>
    </submittedName>
</protein>
<dbReference type="InterPro" id="IPR000524">
    <property type="entry name" value="Tscrpt_reg_HTH_GntR"/>
</dbReference>
<dbReference type="Gene3D" id="3.40.640.10">
    <property type="entry name" value="Type I PLP-dependent aspartate aminotransferase-like (Major domain)"/>
    <property type="match status" value="1"/>
</dbReference>
<dbReference type="KEGG" id="srt:Srot_1629"/>
<evidence type="ECO:0000313" key="7">
    <source>
        <dbReference type="EMBL" id="ADG98090.1"/>
    </source>
</evidence>
<dbReference type="Proteomes" id="UP000002247">
    <property type="component" value="Chromosome"/>
</dbReference>
<sequence length="478" mass="50373">MSENSSLEKILKDLREDAQRYPSGAKLPSSRELVKRYRASAGTITKAVAALAAEGLVEPVPGSGVFRAQDRPQRPRALDASWQEVSLNAEPGISTATVRHAASSLLSYLSVQPPEVVDLASGYPHPCLQPERALASAAAKAGRRPGAWTRPPVEGIALLREWFARDIGAALSPSDVLICGGGQSALVCTLRSLAAPGAAVLVESPTYPGLLAAARAAGLRPVPVPVDADGVRVELLAKAFASSGAGVFVCQPLFQNPTGATLCADRRLGVLEAAREAGAFVVEDDYVRRLGHGGALPAPLVEDDADGRVVHIHSLTKATSPNLRVGALVARGAAFERLRTAHVIDNFFVSKLLQETTLEFVCSPAWPRHVRSLGAELARRQAAMICALAEHLPEFEVTLAPKGGYHLWLRLPAGSPDEASVVAAARREGVVVTAGGPYFASEPSARFLRVSYAAASSEADMCDGVRRLAHGWRAAQAA</sequence>
<dbReference type="GO" id="GO:0003700">
    <property type="term" value="F:DNA-binding transcription factor activity"/>
    <property type="evidence" value="ECO:0007669"/>
    <property type="project" value="InterPro"/>
</dbReference>
<evidence type="ECO:0000256" key="1">
    <source>
        <dbReference type="ARBA" id="ARBA00005384"/>
    </source>
</evidence>
<dbReference type="PANTHER" id="PTHR46577">
    <property type="entry name" value="HTH-TYPE TRANSCRIPTIONAL REGULATORY PROTEIN GABR"/>
    <property type="match status" value="1"/>
</dbReference>
<dbReference type="InterPro" id="IPR015424">
    <property type="entry name" value="PyrdxlP-dep_Trfase"/>
</dbReference>
<keyword evidence="5" id="KW-0804">Transcription</keyword>
<proteinExistence type="inferred from homology"/>
<dbReference type="PROSITE" id="PS50949">
    <property type="entry name" value="HTH_GNTR"/>
    <property type="match status" value="1"/>
</dbReference>
<dbReference type="SUPFAM" id="SSF46785">
    <property type="entry name" value="Winged helix' DNA-binding domain"/>
    <property type="match status" value="1"/>
</dbReference>
<dbReference type="PANTHER" id="PTHR46577:SF1">
    <property type="entry name" value="HTH-TYPE TRANSCRIPTIONAL REGULATORY PROTEIN GABR"/>
    <property type="match status" value="1"/>
</dbReference>
<dbReference type="AlphaFoldDB" id="D6Z810"/>
<evidence type="ECO:0000256" key="2">
    <source>
        <dbReference type="ARBA" id="ARBA00022898"/>
    </source>
</evidence>
<name>D6Z810_SEGRD</name>
<keyword evidence="8" id="KW-1185">Reference proteome</keyword>
<keyword evidence="4" id="KW-0238">DNA-binding</keyword>
<dbReference type="InterPro" id="IPR036388">
    <property type="entry name" value="WH-like_DNA-bd_sf"/>
</dbReference>
<dbReference type="HOGENOM" id="CLU_017584_0_0_11"/>
<evidence type="ECO:0000256" key="5">
    <source>
        <dbReference type="ARBA" id="ARBA00023163"/>
    </source>
</evidence>
<dbReference type="Gene3D" id="3.90.1150.10">
    <property type="entry name" value="Aspartate Aminotransferase, domain 1"/>
    <property type="match status" value="1"/>
</dbReference>
<feature type="domain" description="HTH gntR-type" evidence="6">
    <location>
        <begin position="1"/>
        <end position="70"/>
    </location>
</feature>
<evidence type="ECO:0000313" key="8">
    <source>
        <dbReference type="Proteomes" id="UP000002247"/>
    </source>
</evidence>
<dbReference type="Gene3D" id="1.10.10.10">
    <property type="entry name" value="Winged helix-like DNA-binding domain superfamily/Winged helix DNA-binding domain"/>
    <property type="match status" value="1"/>
</dbReference>
<keyword evidence="7" id="KW-0808">Transferase</keyword>
<dbReference type="InterPro" id="IPR036390">
    <property type="entry name" value="WH_DNA-bd_sf"/>
</dbReference>
<dbReference type="GO" id="GO:0030170">
    <property type="term" value="F:pyridoxal phosphate binding"/>
    <property type="evidence" value="ECO:0007669"/>
    <property type="project" value="InterPro"/>
</dbReference>
<evidence type="ECO:0000256" key="4">
    <source>
        <dbReference type="ARBA" id="ARBA00023125"/>
    </source>
</evidence>
<comment type="similarity">
    <text evidence="1">In the C-terminal section; belongs to the class-I pyridoxal-phosphate-dependent aminotransferase family.</text>
</comment>
<dbReference type="SMART" id="SM00345">
    <property type="entry name" value="HTH_GNTR"/>
    <property type="match status" value="1"/>
</dbReference>
<gene>
    <name evidence="7" type="ordered locus">Srot_1629</name>
</gene>
<evidence type="ECO:0000256" key="3">
    <source>
        <dbReference type="ARBA" id="ARBA00023015"/>
    </source>
</evidence>
<keyword evidence="2" id="KW-0663">Pyridoxal phosphate</keyword>
<dbReference type="eggNOG" id="COG1167">
    <property type="taxonomic scope" value="Bacteria"/>
</dbReference>
<dbReference type="STRING" id="640132.Srot_1629"/>
<dbReference type="OrthoDB" id="9802328at2"/>
<dbReference type="InterPro" id="IPR015421">
    <property type="entry name" value="PyrdxlP-dep_Trfase_major"/>
</dbReference>
<dbReference type="InterPro" id="IPR004839">
    <property type="entry name" value="Aminotransferase_I/II_large"/>
</dbReference>
<dbReference type="InterPro" id="IPR015422">
    <property type="entry name" value="PyrdxlP-dep_Trfase_small"/>
</dbReference>
<accession>D6Z810</accession>
<dbReference type="InterPro" id="IPR051446">
    <property type="entry name" value="HTH_trans_reg/aminotransferase"/>
</dbReference>
<dbReference type="Pfam" id="PF00155">
    <property type="entry name" value="Aminotran_1_2"/>
    <property type="match status" value="1"/>
</dbReference>